<keyword evidence="1" id="KW-0472">Membrane</keyword>
<dbReference type="Pfam" id="PF20155">
    <property type="entry name" value="TMP_3"/>
    <property type="match status" value="1"/>
</dbReference>
<keyword evidence="1" id="KW-0812">Transmembrane</keyword>
<evidence type="ECO:0000313" key="3">
    <source>
        <dbReference type="EMBL" id="TCS78540.1"/>
    </source>
</evidence>
<dbReference type="Proteomes" id="UP000295726">
    <property type="component" value="Unassembled WGS sequence"/>
</dbReference>
<feature type="domain" description="Tape measure protein N-terminal" evidence="2">
    <location>
        <begin position="67"/>
        <end position="245"/>
    </location>
</feature>
<feature type="transmembrane region" description="Helical" evidence="1">
    <location>
        <begin position="464"/>
        <end position="485"/>
    </location>
</feature>
<dbReference type="AlphaFoldDB" id="A0A4R3K6S5"/>
<organism evidence="3 4">
    <name type="scientific">Muricomes intestini</name>
    <dbReference type="NCBI Taxonomy" id="1796634"/>
    <lineage>
        <taxon>Bacteria</taxon>
        <taxon>Bacillati</taxon>
        <taxon>Bacillota</taxon>
        <taxon>Clostridia</taxon>
        <taxon>Lachnospirales</taxon>
        <taxon>Lachnospiraceae</taxon>
        <taxon>Muricomes</taxon>
    </lineage>
</organism>
<dbReference type="EMBL" id="SLZZ01000011">
    <property type="protein sequence ID" value="TCS78540.1"/>
    <property type="molecule type" value="Genomic_DNA"/>
</dbReference>
<evidence type="ECO:0000256" key="1">
    <source>
        <dbReference type="SAM" id="Phobius"/>
    </source>
</evidence>
<gene>
    <name evidence="3" type="ORF">EDD59_11165</name>
</gene>
<accession>A0A4R3K6S5</accession>
<name>A0A4R3K6S5_9FIRM</name>
<feature type="transmembrane region" description="Helical" evidence="1">
    <location>
        <begin position="430"/>
        <end position="452"/>
    </location>
</feature>
<dbReference type="RefSeq" id="WP_132381195.1">
    <property type="nucleotide sequence ID" value="NZ_SLZZ01000011.1"/>
</dbReference>
<evidence type="ECO:0000313" key="4">
    <source>
        <dbReference type="Proteomes" id="UP000295726"/>
    </source>
</evidence>
<feature type="transmembrane region" description="Helical" evidence="1">
    <location>
        <begin position="603"/>
        <end position="623"/>
    </location>
</feature>
<reference evidence="3 4" key="1">
    <citation type="submission" date="2019-03" db="EMBL/GenBank/DDBJ databases">
        <title>Genomic Encyclopedia of Type Strains, Phase IV (KMG-IV): sequencing the most valuable type-strain genomes for metagenomic binning, comparative biology and taxonomic classification.</title>
        <authorList>
            <person name="Goeker M."/>
        </authorList>
    </citation>
    <scope>NUCLEOTIDE SEQUENCE [LARGE SCALE GENOMIC DNA]</scope>
    <source>
        <strain evidence="3 4">DSM 29489</strain>
    </source>
</reference>
<feature type="transmembrane region" description="Helical" evidence="1">
    <location>
        <begin position="629"/>
        <end position="652"/>
    </location>
</feature>
<keyword evidence="1" id="KW-1133">Transmembrane helix</keyword>
<feature type="transmembrane region" description="Helical" evidence="1">
    <location>
        <begin position="564"/>
        <end position="591"/>
    </location>
</feature>
<keyword evidence="4" id="KW-1185">Reference proteome</keyword>
<feature type="transmembrane region" description="Helical" evidence="1">
    <location>
        <begin position="536"/>
        <end position="558"/>
    </location>
</feature>
<proteinExistence type="predicted"/>
<comment type="caution">
    <text evidence="3">The sequence shown here is derived from an EMBL/GenBank/DDBJ whole genome shotgun (WGS) entry which is preliminary data.</text>
</comment>
<dbReference type="OrthoDB" id="28713at2"/>
<sequence>MGDYSVKAILSATDNGFLSTMKSAMGYTNNLKSTLTSGLGFGIMMGAGQKAFSAISGGLTGLIGDMSSAGATWKTFEGNMRMSGHAEADIKSVKKELSDFAVQTIYNSSDMASTFAQLDAVGTKNTTSLVKGFGGLAAAADDPKQAMKTLSQQATQMAAKPTVAWQDFKLMLEQTPSGISQVAKTMGMSTSDLVKNVQDGKIATEDFFDAIEKTGTNAHFSELATQYKKVSEAADGLKETMQNKLQPAFDVLSGVGIKAISKITDSFDSINEDALAGKVTAMVTKVTPYWDAFKDSAIKVKDAFGDAFGAIGDSLGKLTGKFGSDDSVDKFSGTVEKAAGALKRFAGFLEDHSDIIAKVLSKLPQLLIAYKGFKVVKSIAPGLGLFAKGITSLAGKGIGAIAGKLFGIAGAQKTVGTASTTSAGGVMKSAVAFLAMGAGVLLITAGIGLLVYSAIQLAQAGPMAAVALLGLVAVVALFAVGAAALGPALTAGAVGFIAFGAAIALVGVGALLASVALTLVAGVLPTVVAYGSQGAGAIALLGAGMIAFAAGAAIAGVACVVLGAGLLVVGVALALVGVGVLVVAAGVMLLAAGTMVLGAGMMLTGAALMVVAGALPTVAAGALASTVAFAAMLAVSLLLGASLLLISVPLLLIGPAFLLASVGALAFGVAMTGGAVGCAAMAVSLKLVNSSMKSIASNAKAAETSISSMRKSVNIVNDGLDALGNKAKSAINKFTSAFQNGAGQAQSAATTMANGVTNGTKAGLAPLPSVATSAMSRFNSALRAGGNAAVSLMRSTASFIVSTASSAASGMYGVGYNIGAGLASGMSASLGYVESVASQLASAAERAVRARAKIHSPSRVFAKLGTFVGQGFANGIESMQSTIERVSNNMVAIPDVPAFAGMDSYSFGSQELRSDYEYRPVVYVNAEVTSVMDGREVGYGTAKYVEEKNNFDTTRKNRIGGKTNV</sequence>
<feature type="transmembrane region" description="Helical" evidence="1">
    <location>
        <begin position="664"/>
        <end position="685"/>
    </location>
</feature>
<dbReference type="NCBIfam" id="TIGR02675">
    <property type="entry name" value="tape_meas_nterm"/>
    <property type="match status" value="1"/>
</dbReference>
<protein>
    <submittedName>
        <fullName evidence="3">Tape measure domain-containing protein</fullName>
    </submittedName>
</protein>
<evidence type="ECO:0000259" key="2">
    <source>
        <dbReference type="Pfam" id="PF20155"/>
    </source>
</evidence>
<dbReference type="InterPro" id="IPR013491">
    <property type="entry name" value="Tape_meas_N"/>
</dbReference>
<feature type="transmembrane region" description="Helical" evidence="1">
    <location>
        <begin position="491"/>
        <end position="524"/>
    </location>
</feature>